<sequence>MGVGKRLAIGVGVVLGAAATSAVALALWLHDPIDTAEHVARECQVVASIERQRLFDADERVAAKPMVWRRAEAVEGAPGRLRGEGRSLKVKAIGALLAFSRPGRAGAIDCDAALDQARVPHSVGNHAGVPEEQLSVLGRIRYSRVVFLPGGRYALMSTTHCEVRRDRDPVWTGWDQKTETEIWMRQGQEWRAAEPLPVHLVLHSPERKLPARCFSPGYAG</sequence>
<evidence type="ECO:0000313" key="1">
    <source>
        <dbReference type="EMBL" id="NGM52047.1"/>
    </source>
</evidence>
<dbReference type="RefSeq" id="WP_165262039.1">
    <property type="nucleotide sequence ID" value="NZ_JAAKGT010000013.1"/>
</dbReference>
<comment type="caution">
    <text evidence="1">The sequence shown here is derived from an EMBL/GenBank/DDBJ whole genome shotgun (WGS) entry which is preliminary data.</text>
</comment>
<dbReference type="EMBL" id="JAAKGT010000013">
    <property type="protein sequence ID" value="NGM52047.1"/>
    <property type="molecule type" value="Genomic_DNA"/>
</dbReference>
<name>A0A6G4R2U8_9CAUL</name>
<proteinExistence type="predicted"/>
<organism evidence="1">
    <name type="scientific">Caulobacter sp. 602-2</name>
    <dbReference type="NCBI Taxonomy" id="2710887"/>
    <lineage>
        <taxon>Bacteria</taxon>
        <taxon>Pseudomonadati</taxon>
        <taxon>Pseudomonadota</taxon>
        <taxon>Alphaproteobacteria</taxon>
        <taxon>Caulobacterales</taxon>
        <taxon>Caulobacteraceae</taxon>
        <taxon>Caulobacter</taxon>
    </lineage>
</organism>
<dbReference type="AlphaFoldDB" id="A0A6G4R2U8"/>
<protein>
    <submittedName>
        <fullName evidence="1">Uncharacterized protein</fullName>
    </submittedName>
</protein>
<reference evidence="1" key="1">
    <citation type="submission" date="2020-02" db="EMBL/GenBank/DDBJ databases">
        <authorList>
            <person name="Gao J."/>
            <person name="Sun J."/>
        </authorList>
    </citation>
    <scope>NUCLEOTIDE SEQUENCE</scope>
    <source>
        <strain evidence="1">602-2</strain>
    </source>
</reference>
<accession>A0A6G4R2U8</accession>
<gene>
    <name evidence="1" type="ORF">G5B46_20750</name>
</gene>